<dbReference type="Gene3D" id="2.40.10.230">
    <property type="entry name" value="Probable tRNA pseudouridine synthase domain"/>
    <property type="match status" value="1"/>
</dbReference>
<dbReference type="PANTHER" id="PTHR31633:SF1">
    <property type="entry name" value="H_ACA RIBONUCLEOPROTEIN COMPLEX NON-CORE SUBUNIT NAF1"/>
    <property type="match status" value="1"/>
</dbReference>
<dbReference type="GO" id="GO:0006364">
    <property type="term" value="P:rRNA processing"/>
    <property type="evidence" value="ECO:0007669"/>
    <property type="project" value="UniProtKB-KW"/>
</dbReference>
<gene>
    <name evidence="11" type="ORF">BDV23DRAFT_74699</name>
</gene>
<comment type="similarity">
    <text evidence="2">Belongs to the NAF1 family.</text>
</comment>
<proteinExistence type="inferred from homology"/>
<feature type="region of interest" description="Disordered" evidence="10">
    <location>
        <begin position="642"/>
        <end position="671"/>
    </location>
</feature>
<feature type="compositionally biased region" description="Low complexity" evidence="10">
    <location>
        <begin position="535"/>
        <end position="548"/>
    </location>
</feature>
<dbReference type="GO" id="GO:0005634">
    <property type="term" value="C:nucleus"/>
    <property type="evidence" value="ECO:0007669"/>
    <property type="project" value="UniProtKB-SubCell"/>
</dbReference>
<evidence type="ECO:0000256" key="3">
    <source>
        <dbReference type="ARBA" id="ARBA00021438"/>
    </source>
</evidence>
<dbReference type="FunFam" id="2.40.10.230:FF:000002">
    <property type="entry name" value="H/ACA ribonucleoprotein complex non-core subunit NAF1"/>
    <property type="match status" value="1"/>
</dbReference>
<evidence type="ECO:0000256" key="1">
    <source>
        <dbReference type="ARBA" id="ARBA00004123"/>
    </source>
</evidence>
<evidence type="ECO:0000256" key="5">
    <source>
        <dbReference type="ARBA" id="ARBA00022552"/>
    </source>
</evidence>
<evidence type="ECO:0000256" key="7">
    <source>
        <dbReference type="ARBA" id="ARBA00022884"/>
    </source>
</evidence>
<feature type="region of interest" description="Disordered" evidence="10">
    <location>
        <begin position="383"/>
        <end position="597"/>
    </location>
</feature>
<name>A0A5N6G6U9_PETAA</name>
<dbReference type="InterPro" id="IPR007504">
    <property type="entry name" value="H/ACA_rnp_Gar1/Naf1"/>
</dbReference>
<dbReference type="GO" id="GO:0003723">
    <property type="term" value="F:RNA binding"/>
    <property type="evidence" value="ECO:0007669"/>
    <property type="project" value="UniProtKB-KW"/>
</dbReference>
<feature type="compositionally biased region" description="Polar residues" evidence="10">
    <location>
        <begin position="583"/>
        <end position="597"/>
    </location>
</feature>
<dbReference type="GO" id="GO:0000493">
    <property type="term" value="P:box H/ACA snoRNP assembly"/>
    <property type="evidence" value="ECO:0007669"/>
    <property type="project" value="InterPro"/>
</dbReference>
<dbReference type="EMBL" id="ML735249">
    <property type="protein sequence ID" value="KAE8391061.1"/>
    <property type="molecule type" value="Genomic_DNA"/>
</dbReference>
<evidence type="ECO:0000256" key="4">
    <source>
        <dbReference type="ARBA" id="ARBA00022517"/>
    </source>
</evidence>
<comment type="subcellular location">
    <subcellularLocation>
        <location evidence="1">Nucleus</location>
    </subcellularLocation>
</comment>
<sequence length="692" mass="76275">MSDQQPPVQPQHSLEATNEGPPVKRTCMNDTPPIALTPADDGSDFYSTPWVVRTPVESSENMEGATQAQTSAPTATSHSSTLIPGLNLVNDSLKGLQSAKSEPNPSPNTTAGEEMRADTQNHMNVVPTEPQKQEPTLESTKKVEAEQNPEPRTQAEATSQSQTENVQINGTANGSDNAPTTDAMDHDQAEEDEEEHPEWEIDSSPYESSSDDSSTDSSDDSDDDEDYPILSPEEQARILMQAELGSDDEGEGKGKSGGHIRTANEIQEEAPDIPDIIVTPEMKIVHLGHVEAIVENNVLIAANTSGEYQVLESGSLLCLEDRNVVGVVAETLGRVENPLYTIRYPSAMAVEERGLSQGKNVYYVEQHSTFVFTQPLKGIKGSDASNFHDEEIGEDEVEFSDDEAEAEYKRKLKQKRQERKEARNEGGGPARAKKGHPGPSKLSQTELNYDDNAGEDGYTPLARPKNLHEMMGRQEAPLENDGPPARGGFRGGRSRGRVSDRGRGGRGRGGSRDTQHYDRQPYQRPGSDAQPQHTSYSQQQAYQSNQSNTYGMPQPYPSYPSFPQQPQQQPQQQFAQGAVPPAFNTQMPFQQAHPQQNSLQSYPINPAFLAALQQQMQQQQYQQQTPGQQFHHLHPAFLATLQQQMHQQHQQQQTPGQQQQPAQAATMNFDQVKAQLDLLRQLSNGNQGPPHP</sequence>
<feature type="compositionally biased region" description="Polar residues" evidence="10">
    <location>
        <begin position="1"/>
        <end position="16"/>
    </location>
</feature>
<dbReference type="AlphaFoldDB" id="A0A5N6G6U9"/>
<keyword evidence="5" id="KW-0698">rRNA processing</keyword>
<organism evidence="11">
    <name type="scientific">Petromyces alliaceus</name>
    <name type="common">Aspergillus alliaceus</name>
    <dbReference type="NCBI Taxonomy" id="209559"/>
    <lineage>
        <taxon>Eukaryota</taxon>
        <taxon>Fungi</taxon>
        <taxon>Dikarya</taxon>
        <taxon>Ascomycota</taxon>
        <taxon>Pezizomycotina</taxon>
        <taxon>Eurotiomycetes</taxon>
        <taxon>Eurotiomycetidae</taxon>
        <taxon>Eurotiales</taxon>
        <taxon>Aspergillaceae</taxon>
        <taxon>Aspergillus</taxon>
        <taxon>Aspergillus subgen. Circumdati</taxon>
    </lineage>
</organism>
<dbReference type="InterPro" id="IPR038664">
    <property type="entry name" value="Gar1/Naf1_Cbf5-bd_sf"/>
</dbReference>
<keyword evidence="7" id="KW-0694">RNA-binding</keyword>
<feature type="compositionally biased region" description="Polar residues" evidence="10">
    <location>
        <begin position="155"/>
        <end position="180"/>
    </location>
</feature>
<dbReference type="Proteomes" id="UP000326877">
    <property type="component" value="Unassembled WGS sequence"/>
</dbReference>
<accession>A0A5N7CA81</accession>
<keyword evidence="6" id="KW-0597">Phosphoprotein</keyword>
<evidence type="ECO:0000256" key="9">
    <source>
        <dbReference type="ARBA" id="ARBA00076743"/>
    </source>
</evidence>
<evidence type="ECO:0000256" key="6">
    <source>
        <dbReference type="ARBA" id="ARBA00022553"/>
    </source>
</evidence>
<dbReference type="GO" id="GO:0005732">
    <property type="term" value="C:sno(s)RNA-containing ribonucleoprotein complex"/>
    <property type="evidence" value="ECO:0007669"/>
    <property type="project" value="InterPro"/>
</dbReference>
<dbReference type="InterPro" id="IPR009000">
    <property type="entry name" value="Transl_B-barrel_sf"/>
</dbReference>
<feature type="compositionally biased region" description="Acidic residues" evidence="10">
    <location>
        <begin position="391"/>
        <end position="405"/>
    </location>
</feature>
<dbReference type="InterPro" id="IPR040309">
    <property type="entry name" value="Naf1"/>
</dbReference>
<evidence type="ECO:0000256" key="8">
    <source>
        <dbReference type="ARBA" id="ARBA00023242"/>
    </source>
</evidence>
<feature type="compositionally biased region" description="Low complexity" evidence="10">
    <location>
        <begin position="642"/>
        <end position="667"/>
    </location>
</feature>
<dbReference type="OrthoDB" id="21550at2759"/>
<feature type="compositionally biased region" description="Low complexity" evidence="10">
    <location>
        <begin position="561"/>
        <end position="574"/>
    </location>
</feature>
<dbReference type="PANTHER" id="PTHR31633">
    <property type="entry name" value="H/ACA RIBONUCLEOPROTEIN COMPLEX NON-CORE SUBUNIT NAF1"/>
    <property type="match status" value="1"/>
</dbReference>
<protein>
    <recommendedName>
        <fullName evidence="3">H/ACA ribonucleoprotein complex non-core subunit NAF1</fullName>
    </recommendedName>
    <alternativeName>
        <fullName evidence="9">Nuclear assembly factor 1</fullName>
    </alternativeName>
</protein>
<evidence type="ECO:0000313" key="11">
    <source>
        <dbReference type="EMBL" id="KAE8391061.1"/>
    </source>
</evidence>
<dbReference type="SUPFAM" id="SSF50447">
    <property type="entry name" value="Translation proteins"/>
    <property type="match status" value="1"/>
</dbReference>
<dbReference type="GO" id="GO:0001522">
    <property type="term" value="P:pseudouridine synthesis"/>
    <property type="evidence" value="ECO:0007669"/>
    <property type="project" value="InterPro"/>
</dbReference>
<keyword evidence="4" id="KW-0690">Ribosome biogenesis</keyword>
<feature type="compositionally biased region" description="Acidic residues" evidence="10">
    <location>
        <begin position="188"/>
        <end position="201"/>
    </location>
</feature>
<evidence type="ECO:0000256" key="2">
    <source>
        <dbReference type="ARBA" id="ARBA00009801"/>
    </source>
</evidence>
<feature type="compositionally biased region" description="Acidic residues" evidence="10">
    <location>
        <begin position="209"/>
        <end position="227"/>
    </location>
</feature>
<keyword evidence="8" id="KW-0539">Nucleus</keyword>
<feature type="region of interest" description="Disordered" evidence="10">
    <location>
        <begin position="1"/>
        <end position="228"/>
    </location>
</feature>
<evidence type="ECO:0000256" key="10">
    <source>
        <dbReference type="SAM" id="MobiDB-lite"/>
    </source>
</evidence>
<dbReference type="OMA" id="EWDQDRR"/>
<feature type="compositionally biased region" description="Polar residues" evidence="10">
    <location>
        <begin position="98"/>
        <end position="111"/>
    </location>
</feature>
<feature type="compositionally biased region" description="Low complexity" evidence="10">
    <location>
        <begin position="65"/>
        <end position="81"/>
    </location>
</feature>
<dbReference type="Pfam" id="PF04410">
    <property type="entry name" value="Gar1"/>
    <property type="match status" value="1"/>
</dbReference>
<feature type="compositionally biased region" description="Basic and acidic residues" evidence="10">
    <location>
        <begin position="510"/>
        <end position="521"/>
    </location>
</feature>
<reference evidence="11" key="1">
    <citation type="submission" date="2019-04" db="EMBL/GenBank/DDBJ databases">
        <title>Friends and foes A comparative genomics studyof 23 Aspergillus species from section Flavi.</title>
        <authorList>
            <consortium name="DOE Joint Genome Institute"/>
            <person name="Kjaerbolling I."/>
            <person name="Vesth T."/>
            <person name="Frisvad J.C."/>
            <person name="Nybo J.L."/>
            <person name="Theobald S."/>
            <person name="Kildgaard S."/>
            <person name="Isbrandt T."/>
            <person name="Kuo A."/>
            <person name="Sato A."/>
            <person name="Lyhne E.K."/>
            <person name="Kogle M.E."/>
            <person name="Wiebenga A."/>
            <person name="Kun R.S."/>
            <person name="Lubbers R.J."/>
            <person name="Makela M.R."/>
            <person name="Barry K."/>
            <person name="Chovatia M."/>
            <person name="Clum A."/>
            <person name="Daum C."/>
            <person name="Haridas S."/>
            <person name="He G."/>
            <person name="LaButti K."/>
            <person name="Lipzen A."/>
            <person name="Mondo S."/>
            <person name="Riley R."/>
            <person name="Salamov A."/>
            <person name="Simmons B.A."/>
            <person name="Magnuson J.K."/>
            <person name="Henrissat B."/>
            <person name="Mortensen U.H."/>
            <person name="Larsen T.O."/>
            <person name="Devries R.P."/>
            <person name="Grigoriev I.V."/>
            <person name="Machida M."/>
            <person name="Baker S.E."/>
            <person name="Andersen M.R."/>
        </authorList>
    </citation>
    <scope>NUCLEOTIDE SEQUENCE [LARGE SCALE GENOMIC DNA]</scope>
    <source>
        <strain evidence="11">IBT 14317</strain>
    </source>
</reference>
<accession>A0A5N6G6U9</accession>